<dbReference type="PROSITE" id="PS50893">
    <property type="entry name" value="ABC_TRANSPORTER_2"/>
    <property type="match status" value="1"/>
</dbReference>
<dbReference type="InterPro" id="IPR003439">
    <property type="entry name" value="ABC_transporter-like_ATP-bd"/>
</dbReference>
<name>A0ABW5UW36_9MICO</name>
<organism evidence="5 6">
    <name type="scientific">Gulosibacter faecalis</name>
    <dbReference type="NCBI Taxonomy" id="272240"/>
    <lineage>
        <taxon>Bacteria</taxon>
        <taxon>Bacillati</taxon>
        <taxon>Actinomycetota</taxon>
        <taxon>Actinomycetes</taxon>
        <taxon>Micrococcales</taxon>
        <taxon>Microbacteriaceae</taxon>
        <taxon>Gulosibacter</taxon>
    </lineage>
</organism>
<dbReference type="SMART" id="SM00382">
    <property type="entry name" value="AAA"/>
    <property type="match status" value="1"/>
</dbReference>
<evidence type="ECO:0000256" key="3">
    <source>
        <dbReference type="ARBA" id="ARBA00022840"/>
    </source>
</evidence>
<dbReference type="EMBL" id="JBHUNE010000003">
    <property type="protein sequence ID" value="MFD2757887.1"/>
    <property type="molecule type" value="Genomic_DNA"/>
</dbReference>
<dbReference type="InterPro" id="IPR003593">
    <property type="entry name" value="AAA+_ATPase"/>
</dbReference>
<accession>A0ABW5UW36</accession>
<evidence type="ECO:0000256" key="1">
    <source>
        <dbReference type="ARBA" id="ARBA00022448"/>
    </source>
</evidence>
<keyword evidence="2" id="KW-0547">Nucleotide-binding</keyword>
<dbReference type="PANTHER" id="PTHR42939">
    <property type="entry name" value="ABC TRANSPORTER ATP-BINDING PROTEIN ALBC-RELATED"/>
    <property type="match status" value="1"/>
</dbReference>
<evidence type="ECO:0000313" key="6">
    <source>
        <dbReference type="Proteomes" id="UP001597492"/>
    </source>
</evidence>
<evidence type="ECO:0000259" key="4">
    <source>
        <dbReference type="PROSITE" id="PS50893"/>
    </source>
</evidence>
<dbReference type="Proteomes" id="UP001597492">
    <property type="component" value="Unassembled WGS sequence"/>
</dbReference>
<dbReference type="InterPro" id="IPR051782">
    <property type="entry name" value="ABC_Transporter_VariousFunc"/>
</dbReference>
<dbReference type="Gene3D" id="3.40.50.300">
    <property type="entry name" value="P-loop containing nucleotide triphosphate hydrolases"/>
    <property type="match status" value="1"/>
</dbReference>
<sequence length="233" mass="25854">MTATPAIQIRDLEKVYGKLPAISGLNLELAPGRIVGLLGENGCGKTTLLKILGGLIADYRGDVRVYGHAPGPESKAIVSFLPDASFLPQDARVSHCIRLYRDFFADFDEPKVHDLLSFFGLDENMRLKAMSKGMREKVQVALTMSRRAKLFLLDEPISGVDPAAREVILNGILRNLEEDSMLLIATHLVHDLEPILDSVVMMRHGNVVLQGDADDLRETHSMSLDALFRETYR</sequence>
<dbReference type="GO" id="GO:0005524">
    <property type="term" value="F:ATP binding"/>
    <property type="evidence" value="ECO:0007669"/>
    <property type="project" value="UniProtKB-KW"/>
</dbReference>
<keyword evidence="1" id="KW-0813">Transport</keyword>
<evidence type="ECO:0000256" key="2">
    <source>
        <dbReference type="ARBA" id="ARBA00022741"/>
    </source>
</evidence>
<protein>
    <submittedName>
        <fullName evidence="5">ABC transporter ATP-binding protein</fullName>
    </submittedName>
</protein>
<evidence type="ECO:0000313" key="5">
    <source>
        <dbReference type="EMBL" id="MFD2757887.1"/>
    </source>
</evidence>
<keyword evidence="3 5" id="KW-0067">ATP-binding</keyword>
<reference evidence="6" key="1">
    <citation type="journal article" date="2019" name="Int. J. Syst. Evol. Microbiol.">
        <title>The Global Catalogue of Microorganisms (GCM) 10K type strain sequencing project: providing services to taxonomists for standard genome sequencing and annotation.</title>
        <authorList>
            <consortium name="The Broad Institute Genomics Platform"/>
            <consortium name="The Broad Institute Genome Sequencing Center for Infectious Disease"/>
            <person name="Wu L."/>
            <person name="Ma J."/>
        </authorList>
    </citation>
    <scope>NUCLEOTIDE SEQUENCE [LARGE SCALE GENOMIC DNA]</scope>
    <source>
        <strain evidence="6">TISTR 1514</strain>
    </source>
</reference>
<dbReference type="SUPFAM" id="SSF52540">
    <property type="entry name" value="P-loop containing nucleoside triphosphate hydrolases"/>
    <property type="match status" value="1"/>
</dbReference>
<dbReference type="PANTHER" id="PTHR42939:SF1">
    <property type="entry name" value="ABC TRANSPORTER ATP-BINDING PROTEIN ALBC-RELATED"/>
    <property type="match status" value="1"/>
</dbReference>
<keyword evidence="6" id="KW-1185">Reference proteome</keyword>
<feature type="domain" description="ABC transporter" evidence="4">
    <location>
        <begin position="7"/>
        <end position="229"/>
    </location>
</feature>
<proteinExistence type="predicted"/>
<comment type="caution">
    <text evidence="5">The sequence shown here is derived from an EMBL/GenBank/DDBJ whole genome shotgun (WGS) entry which is preliminary data.</text>
</comment>
<dbReference type="RefSeq" id="WP_019619798.1">
    <property type="nucleotide sequence ID" value="NZ_JBHUNE010000003.1"/>
</dbReference>
<dbReference type="CDD" id="cd03230">
    <property type="entry name" value="ABC_DR_subfamily_A"/>
    <property type="match status" value="1"/>
</dbReference>
<dbReference type="Pfam" id="PF00005">
    <property type="entry name" value="ABC_tran"/>
    <property type="match status" value="1"/>
</dbReference>
<gene>
    <name evidence="5" type="ORF">ACFSW7_05800</name>
</gene>
<dbReference type="InterPro" id="IPR027417">
    <property type="entry name" value="P-loop_NTPase"/>
</dbReference>